<keyword evidence="2" id="KW-1185">Reference proteome</keyword>
<comment type="caution">
    <text evidence="1">The sequence shown here is derived from an EMBL/GenBank/DDBJ whole genome shotgun (WGS) entry which is preliminary data.</text>
</comment>
<protein>
    <submittedName>
        <fullName evidence="1">PspA/IM30 family protein</fullName>
    </submittedName>
</protein>
<name>A0ACC7NYX1_9BACL</name>
<proteinExistence type="predicted"/>
<accession>A0ACC7NYX1</accession>
<dbReference type="Proteomes" id="UP001631969">
    <property type="component" value="Unassembled WGS sequence"/>
</dbReference>
<sequence>MGILSRFKTIMASNVNAVLDKAEDPETTVEELMRGLRLDIGTVRAEAAALQAEEQRAKRALEECRAEIRKLAAYAEKSHEMGNTADAGLFQDKRDALLPKETELEARYTEAAGQAARLKELEEKLSSDIGRLEARQAELKERMAAAKALQKLNALDTPGHGGISAIQAAEDKFNSAYYEAKALAELRETPKEKLERELAELDKTSRRAEGEEKS</sequence>
<organism evidence="1 2">
    <name type="scientific">Paenibacillus mesotrionivorans</name>
    <dbReference type="NCBI Taxonomy" id="3160968"/>
    <lineage>
        <taxon>Bacteria</taxon>
        <taxon>Bacillati</taxon>
        <taxon>Bacillota</taxon>
        <taxon>Bacilli</taxon>
        <taxon>Bacillales</taxon>
        <taxon>Paenibacillaceae</taxon>
        <taxon>Paenibacillus</taxon>
    </lineage>
</organism>
<gene>
    <name evidence="1" type="ORF">ACI1P1_16885</name>
</gene>
<dbReference type="EMBL" id="JBJURJ010000011">
    <property type="protein sequence ID" value="MFM9329974.1"/>
    <property type="molecule type" value="Genomic_DNA"/>
</dbReference>
<reference evidence="1" key="1">
    <citation type="submission" date="2024-12" db="EMBL/GenBank/DDBJ databases">
        <authorList>
            <person name="Wu N."/>
        </authorList>
    </citation>
    <scope>NUCLEOTIDE SEQUENCE</scope>
    <source>
        <strain evidence="1">P15</strain>
    </source>
</reference>
<evidence type="ECO:0000313" key="2">
    <source>
        <dbReference type="Proteomes" id="UP001631969"/>
    </source>
</evidence>
<evidence type="ECO:0000313" key="1">
    <source>
        <dbReference type="EMBL" id="MFM9329974.1"/>
    </source>
</evidence>